<name>A0AAN7B4K5_9PEZI</name>
<reference evidence="3" key="1">
    <citation type="journal article" date="2023" name="Mol. Phylogenet. Evol.">
        <title>Genome-scale phylogeny and comparative genomics of the fungal order Sordariales.</title>
        <authorList>
            <person name="Hensen N."/>
            <person name="Bonometti L."/>
            <person name="Westerberg I."/>
            <person name="Brannstrom I.O."/>
            <person name="Guillou S."/>
            <person name="Cros-Aarteil S."/>
            <person name="Calhoun S."/>
            <person name="Haridas S."/>
            <person name="Kuo A."/>
            <person name="Mondo S."/>
            <person name="Pangilinan J."/>
            <person name="Riley R."/>
            <person name="LaButti K."/>
            <person name="Andreopoulos B."/>
            <person name="Lipzen A."/>
            <person name="Chen C."/>
            <person name="Yan M."/>
            <person name="Daum C."/>
            <person name="Ng V."/>
            <person name="Clum A."/>
            <person name="Steindorff A."/>
            <person name="Ohm R.A."/>
            <person name="Martin F."/>
            <person name="Silar P."/>
            <person name="Natvig D.O."/>
            <person name="Lalanne C."/>
            <person name="Gautier V."/>
            <person name="Ament-Velasquez S.L."/>
            <person name="Kruys A."/>
            <person name="Hutchinson M.I."/>
            <person name="Powell A.J."/>
            <person name="Barry K."/>
            <person name="Miller A.N."/>
            <person name="Grigoriev I.V."/>
            <person name="Debuchy R."/>
            <person name="Gladieux P."/>
            <person name="Hiltunen Thoren M."/>
            <person name="Johannesson H."/>
        </authorList>
    </citation>
    <scope>NUCLEOTIDE SEQUENCE</scope>
    <source>
        <strain evidence="3">PSN293</strain>
    </source>
</reference>
<comment type="caution">
    <text evidence="3">The sequence shown here is derived from an EMBL/GenBank/DDBJ whole genome shotgun (WGS) entry which is preliminary data.</text>
</comment>
<feature type="compositionally biased region" description="Basic residues" evidence="1">
    <location>
        <begin position="30"/>
        <end position="43"/>
    </location>
</feature>
<accession>A0AAN7B4K5</accession>
<gene>
    <name evidence="3" type="ORF">QBC37DRAFT_85138</name>
</gene>
<evidence type="ECO:0000256" key="1">
    <source>
        <dbReference type="SAM" id="MobiDB-lite"/>
    </source>
</evidence>
<dbReference type="EMBL" id="MU858265">
    <property type="protein sequence ID" value="KAK4207955.1"/>
    <property type="molecule type" value="Genomic_DNA"/>
</dbReference>
<dbReference type="Proteomes" id="UP001301769">
    <property type="component" value="Unassembled WGS sequence"/>
</dbReference>
<keyword evidence="2" id="KW-0732">Signal</keyword>
<feature type="chain" id="PRO_5042910316" evidence="2">
    <location>
        <begin position="17"/>
        <end position="221"/>
    </location>
</feature>
<evidence type="ECO:0000313" key="3">
    <source>
        <dbReference type="EMBL" id="KAK4207955.1"/>
    </source>
</evidence>
<evidence type="ECO:0000313" key="4">
    <source>
        <dbReference type="Proteomes" id="UP001301769"/>
    </source>
</evidence>
<organism evidence="3 4">
    <name type="scientific">Rhypophila decipiens</name>
    <dbReference type="NCBI Taxonomy" id="261697"/>
    <lineage>
        <taxon>Eukaryota</taxon>
        <taxon>Fungi</taxon>
        <taxon>Dikarya</taxon>
        <taxon>Ascomycota</taxon>
        <taxon>Pezizomycotina</taxon>
        <taxon>Sordariomycetes</taxon>
        <taxon>Sordariomycetidae</taxon>
        <taxon>Sordariales</taxon>
        <taxon>Naviculisporaceae</taxon>
        <taxon>Rhypophila</taxon>
    </lineage>
</organism>
<dbReference type="AlphaFoldDB" id="A0AAN7B4K5"/>
<feature type="signal peptide" evidence="2">
    <location>
        <begin position="1"/>
        <end position="16"/>
    </location>
</feature>
<reference evidence="3" key="2">
    <citation type="submission" date="2023-05" db="EMBL/GenBank/DDBJ databases">
        <authorList>
            <consortium name="Lawrence Berkeley National Laboratory"/>
            <person name="Steindorff A."/>
            <person name="Hensen N."/>
            <person name="Bonometti L."/>
            <person name="Westerberg I."/>
            <person name="Brannstrom I.O."/>
            <person name="Guillou S."/>
            <person name="Cros-Aarteil S."/>
            <person name="Calhoun S."/>
            <person name="Haridas S."/>
            <person name="Kuo A."/>
            <person name="Mondo S."/>
            <person name="Pangilinan J."/>
            <person name="Riley R."/>
            <person name="Labutti K."/>
            <person name="Andreopoulos B."/>
            <person name="Lipzen A."/>
            <person name="Chen C."/>
            <person name="Yanf M."/>
            <person name="Daum C."/>
            <person name="Ng V."/>
            <person name="Clum A."/>
            <person name="Ohm R."/>
            <person name="Martin F."/>
            <person name="Silar P."/>
            <person name="Natvig D."/>
            <person name="Lalanne C."/>
            <person name="Gautier V."/>
            <person name="Ament-Velasquez S.L."/>
            <person name="Kruys A."/>
            <person name="Hutchinson M.I."/>
            <person name="Powell A.J."/>
            <person name="Barry K."/>
            <person name="Miller A.N."/>
            <person name="Grigoriev I.V."/>
            <person name="Debuchy R."/>
            <person name="Gladieux P."/>
            <person name="Thoren M.H."/>
            <person name="Johannesson H."/>
        </authorList>
    </citation>
    <scope>NUCLEOTIDE SEQUENCE</scope>
    <source>
        <strain evidence="3">PSN293</strain>
    </source>
</reference>
<keyword evidence="4" id="KW-1185">Reference proteome</keyword>
<proteinExistence type="predicted"/>
<sequence>MKLLFLLTLLIGFALALETAVLEERQGRGSGKRQRKKTYRPKKSTGVATARAPNKPRNAPSDYKTGTGRASSKRNKSALKKLPADYIDAGMRRRWESWQTLRRLRRQAANTNDFYECYNTNSALKVADCQTVIDQVLESNDELIVTANSCLVFSFRTCQGFFCSLCQTLGTSTDFIGNQLDTIDALCLEGGQVGSIVGQDPPQWDAGFTYINDGLPTYDVC</sequence>
<protein>
    <submittedName>
        <fullName evidence="3">Uncharacterized protein</fullName>
    </submittedName>
</protein>
<evidence type="ECO:0000256" key="2">
    <source>
        <dbReference type="SAM" id="SignalP"/>
    </source>
</evidence>
<feature type="region of interest" description="Disordered" evidence="1">
    <location>
        <begin position="24"/>
        <end position="77"/>
    </location>
</feature>